<keyword evidence="6" id="KW-0812">Transmembrane</keyword>
<dbReference type="Pfam" id="PF00166">
    <property type="entry name" value="Cpn10"/>
    <property type="match status" value="1"/>
</dbReference>
<dbReference type="PANTHER" id="PTHR10772">
    <property type="entry name" value="10 KDA HEAT SHOCK PROTEIN"/>
    <property type="match status" value="1"/>
</dbReference>
<accession>L7VG71</accession>
<dbReference type="GO" id="GO:0051087">
    <property type="term" value="F:protein-folding chaperone binding"/>
    <property type="evidence" value="ECO:0007669"/>
    <property type="project" value="TreeGrafter"/>
</dbReference>
<protein>
    <recommendedName>
        <fullName evidence="4">Co-chaperonin GroES</fullName>
    </recommendedName>
    <alternativeName>
        <fullName evidence="4">10 kDa chaperonin</fullName>
    </alternativeName>
    <alternativeName>
        <fullName evidence="4">Chaperonin-10</fullName>
        <shortName evidence="4">Cpn10</shortName>
    </alternativeName>
</protein>
<name>L7VG71_9FLAO</name>
<evidence type="ECO:0000256" key="5">
    <source>
        <dbReference type="RuleBase" id="RU000535"/>
    </source>
</evidence>
<reference evidence="7 8" key="1">
    <citation type="journal article" date="2013" name="Environ. Microbiol.">
        <title>The nutrient supplying capabilities of Uzinura, an endosymbiont of armoured scale insects.</title>
        <authorList>
            <person name="Sabree Z.L."/>
            <person name="Huang C.Y."/>
            <person name="Okusu A."/>
            <person name="Moran N.A."/>
            <person name="Normark B.B."/>
        </authorList>
    </citation>
    <scope>NUCLEOTIDE SEQUENCE [LARGE SCALE GENOMIC DNA]</scope>
    <source>
        <strain evidence="7 8">ASNER</strain>
    </source>
</reference>
<keyword evidence="2 4" id="KW-0963">Cytoplasm</keyword>
<dbReference type="InterPro" id="IPR011032">
    <property type="entry name" value="GroES-like_sf"/>
</dbReference>
<proteinExistence type="inferred from homology"/>
<comment type="subcellular location">
    <subcellularLocation>
        <location evidence="4">Cytoplasm</location>
    </subcellularLocation>
</comment>
<organism evidence="7 8">
    <name type="scientific">Candidatus Uzinura diaspidicola str. ASNER</name>
    <dbReference type="NCBI Taxonomy" id="1133592"/>
    <lineage>
        <taxon>Bacteria</taxon>
        <taxon>Pseudomonadati</taxon>
        <taxon>Bacteroidota</taxon>
        <taxon>Flavobacteriia</taxon>
        <taxon>Flavobacteriales</taxon>
        <taxon>Candidatus Uzinura</taxon>
    </lineage>
</organism>
<dbReference type="HOGENOM" id="CLU_132825_2_0_10"/>
<evidence type="ECO:0000313" key="8">
    <source>
        <dbReference type="Proteomes" id="UP000011174"/>
    </source>
</evidence>
<comment type="function">
    <text evidence="4 5">Together with the chaperonin GroEL, plays an essential role in assisting protein folding. The GroEL-GroES system forms a nano-cage that allows encapsulation of the non-native substrate proteins and provides a physical environment optimized to promote and accelerate protein folding. GroES binds to the apical surface of the GroEL ring, thereby capping the opening of the GroEL channel.</text>
</comment>
<dbReference type="GO" id="GO:0005737">
    <property type="term" value="C:cytoplasm"/>
    <property type="evidence" value="ECO:0007669"/>
    <property type="project" value="UniProtKB-SubCell"/>
</dbReference>
<dbReference type="CDD" id="cd00320">
    <property type="entry name" value="cpn10"/>
    <property type="match status" value="1"/>
</dbReference>
<dbReference type="GO" id="GO:0051082">
    <property type="term" value="F:unfolded protein binding"/>
    <property type="evidence" value="ECO:0007669"/>
    <property type="project" value="TreeGrafter"/>
</dbReference>
<dbReference type="GO" id="GO:0005524">
    <property type="term" value="F:ATP binding"/>
    <property type="evidence" value="ECO:0007669"/>
    <property type="project" value="InterPro"/>
</dbReference>
<dbReference type="NCBIfam" id="NF001531">
    <property type="entry name" value="PRK00364.2-2"/>
    <property type="match status" value="1"/>
</dbReference>
<keyword evidence="3 4" id="KW-0143">Chaperone</keyword>
<sequence length="129" mass="14585">MDSNVVSHYDKFIMLINTFFLIKKNGILLYYVHNHIMINVKIKPLADRVLIKPDMAESKTSSGIIIPDTAKEKPQQGKVVAVGIGKKNEPMTVKTGDKVLYGKYSGTEMKHEGEEYMIMRESDILAIIQ</sequence>
<dbReference type="PROSITE" id="PS00681">
    <property type="entry name" value="CHAPERONINS_CPN10"/>
    <property type="match status" value="1"/>
</dbReference>
<dbReference type="NCBIfam" id="NF001533">
    <property type="entry name" value="PRK00364.2-4"/>
    <property type="match status" value="1"/>
</dbReference>
<dbReference type="InterPro" id="IPR037124">
    <property type="entry name" value="Chaperonin_GroES_sf"/>
</dbReference>
<dbReference type="PRINTS" id="PR00297">
    <property type="entry name" value="CHAPERONIN10"/>
</dbReference>
<keyword evidence="6" id="KW-1133">Transmembrane helix</keyword>
<dbReference type="SMART" id="SM00883">
    <property type="entry name" value="Cpn10"/>
    <property type="match status" value="1"/>
</dbReference>
<dbReference type="Gene3D" id="2.30.33.40">
    <property type="entry name" value="GroES chaperonin"/>
    <property type="match status" value="1"/>
</dbReference>
<evidence type="ECO:0000256" key="2">
    <source>
        <dbReference type="ARBA" id="ARBA00022490"/>
    </source>
</evidence>
<evidence type="ECO:0000256" key="3">
    <source>
        <dbReference type="ARBA" id="ARBA00023186"/>
    </source>
</evidence>
<dbReference type="GO" id="GO:0046872">
    <property type="term" value="F:metal ion binding"/>
    <property type="evidence" value="ECO:0007669"/>
    <property type="project" value="TreeGrafter"/>
</dbReference>
<evidence type="ECO:0000313" key="7">
    <source>
        <dbReference type="EMBL" id="AGC66970.1"/>
    </source>
</evidence>
<dbReference type="GO" id="GO:0044183">
    <property type="term" value="F:protein folding chaperone"/>
    <property type="evidence" value="ECO:0007669"/>
    <property type="project" value="InterPro"/>
</dbReference>
<evidence type="ECO:0000256" key="1">
    <source>
        <dbReference type="ARBA" id="ARBA00006975"/>
    </source>
</evidence>
<evidence type="ECO:0000256" key="6">
    <source>
        <dbReference type="SAM" id="Phobius"/>
    </source>
</evidence>
<comment type="similarity">
    <text evidence="1 4 5">Belongs to the GroES chaperonin family.</text>
</comment>
<dbReference type="InterPro" id="IPR020818">
    <property type="entry name" value="Chaperonin_GroES"/>
</dbReference>
<dbReference type="HAMAP" id="MF_00580">
    <property type="entry name" value="CH10"/>
    <property type="match status" value="1"/>
</dbReference>
<evidence type="ECO:0000256" key="4">
    <source>
        <dbReference type="HAMAP-Rule" id="MF_00580"/>
    </source>
</evidence>
<dbReference type="STRING" id="1133592.ASNER_216"/>
<dbReference type="EMBL" id="CP003263">
    <property type="protein sequence ID" value="AGC66970.1"/>
    <property type="molecule type" value="Genomic_DNA"/>
</dbReference>
<comment type="subunit">
    <text evidence="4">Heptamer of 7 subunits arranged in a ring. Interacts with the chaperonin GroEL.</text>
</comment>
<dbReference type="FunFam" id="2.30.33.40:FF:000004">
    <property type="entry name" value="10 kDa chaperonin"/>
    <property type="match status" value="1"/>
</dbReference>
<keyword evidence="6" id="KW-0472">Membrane</keyword>
<keyword evidence="8" id="KW-1185">Reference proteome</keyword>
<dbReference type="Proteomes" id="UP000011174">
    <property type="component" value="Chromosome"/>
</dbReference>
<gene>
    <name evidence="4" type="primary">groES</name>
    <name evidence="4" type="synonym">groS</name>
    <name evidence="7" type="ORF">ASNER_216</name>
</gene>
<dbReference type="PATRIC" id="fig|1133592.3.peg.199"/>
<dbReference type="InterPro" id="IPR018369">
    <property type="entry name" value="Chaprnonin_Cpn10_CS"/>
</dbReference>
<feature type="transmembrane region" description="Helical" evidence="6">
    <location>
        <begin position="12"/>
        <end position="32"/>
    </location>
</feature>
<dbReference type="AlphaFoldDB" id="L7VG71"/>
<dbReference type="PANTHER" id="PTHR10772:SF58">
    <property type="entry name" value="CO-CHAPERONIN GROES"/>
    <property type="match status" value="1"/>
</dbReference>
<dbReference type="SUPFAM" id="SSF50129">
    <property type="entry name" value="GroES-like"/>
    <property type="match status" value="1"/>
</dbReference>
<dbReference type="KEGG" id="udi:ASNER_216"/>